<comment type="caution">
    <text evidence="2">The sequence shown here is derived from an EMBL/GenBank/DDBJ whole genome shotgun (WGS) entry which is preliminary data.</text>
</comment>
<dbReference type="EMBL" id="QGNW01000203">
    <property type="protein sequence ID" value="RVW85527.1"/>
    <property type="molecule type" value="Genomic_DNA"/>
</dbReference>
<proteinExistence type="predicted"/>
<dbReference type="Proteomes" id="UP000288805">
    <property type="component" value="Unassembled WGS sequence"/>
</dbReference>
<dbReference type="AlphaFoldDB" id="A0A438HM79"/>
<evidence type="ECO:0000313" key="3">
    <source>
        <dbReference type="Proteomes" id="UP000288805"/>
    </source>
</evidence>
<feature type="region of interest" description="Disordered" evidence="1">
    <location>
        <begin position="227"/>
        <end position="257"/>
    </location>
</feature>
<organism evidence="2 3">
    <name type="scientific">Vitis vinifera</name>
    <name type="common">Grape</name>
    <dbReference type="NCBI Taxonomy" id="29760"/>
    <lineage>
        <taxon>Eukaryota</taxon>
        <taxon>Viridiplantae</taxon>
        <taxon>Streptophyta</taxon>
        <taxon>Embryophyta</taxon>
        <taxon>Tracheophyta</taxon>
        <taxon>Spermatophyta</taxon>
        <taxon>Magnoliopsida</taxon>
        <taxon>eudicotyledons</taxon>
        <taxon>Gunneridae</taxon>
        <taxon>Pentapetalae</taxon>
        <taxon>rosids</taxon>
        <taxon>Vitales</taxon>
        <taxon>Vitaceae</taxon>
        <taxon>Viteae</taxon>
        <taxon>Vitis</taxon>
    </lineage>
</organism>
<name>A0A438HM79_VITVI</name>
<evidence type="ECO:0000313" key="2">
    <source>
        <dbReference type="EMBL" id="RVW85527.1"/>
    </source>
</evidence>
<accession>A0A438HM79</accession>
<evidence type="ECO:0000256" key="1">
    <source>
        <dbReference type="SAM" id="MobiDB-lite"/>
    </source>
</evidence>
<reference evidence="2 3" key="1">
    <citation type="journal article" date="2018" name="PLoS Genet.">
        <title>Population sequencing reveals clonal diversity and ancestral inbreeding in the grapevine cultivar Chardonnay.</title>
        <authorList>
            <person name="Roach M.J."/>
            <person name="Johnson D.L."/>
            <person name="Bohlmann J."/>
            <person name="van Vuuren H.J."/>
            <person name="Jones S.J."/>
            <person name="Pretorius I.S."/>
            <person name="Schmidt S.A."/>
            <person name="Borneman A.R."/>
        </authorList>
    </citation>
    <scope>NUCLEOTIDE SEQUENCE [LARGE SCALE GENOMIC DNA]</scope>
    <source>
        <strain evidence="3">cv. Chardonnay</strain>
        <tissue evidence="2">Leaf</tissue>
    </source>
</reference>
<feature type="compositionally biased region" description="Basic and acidic residues" evidence="1">
    <location>
        <begin position="237"/>
        <end position="249"/>
    </location>
</feature>
<gene>
    <name evidence="2" type="ORF">CK203_044091</name>
</gene>
<protein>
    <submittedName>
        <fullName evidence="2">Uncharacterized protein</fullName>
    </submittedName>
</protein>
<sequence>MQLLSHEKDCLAPMLLENDGSKTWVEEQRMENSSVTGFLEIIELKVKAAMVSKSVTRLLLLLILKKCIDCKMELAWSTILKNLQVSKMTGGSTRSGTTDEDSEARTAIVLFNATLDMASHAYWISKYIILVGTPPPPESTWHATSIRINSIRAPSQGGHVACQLYPGPSRGHTTLSNIIPGCARPLSSYVDPWDARLQHWHRLWEELFSRRQRCPHLREAARRLGETKTISNGAKPWKGDSWRASDKCRLSSRKQRD</sequence>